<accession>A0A3B0XF93</accession>
<proteinExistence type="predicted"/>
<sequence length="39" mass="4443">GEASALEKEVSKLRKELKKAKVEKEILKKALGYFAEHQD</sequence>
<evidence type="ECO:0000256" key="1">
    <source>
        <dbReference type="SAM" id="Coils"/>
    </source>
</evidence>
<feature type="coiled-coil region" evidence="1">
    <location>
        <begin position="3"/>
        <end position="30"/>
    </location>
</feature>
<dbReference type="AlphaFoldDB" id="A0A3B0XF93"/>
<feature type="non-terminal residue" evidence="2">
    <location>
        <position position="1"/>
    </location>
</feature>
<evidence type="ECO:0000313" key="2">
    <source>
        <dbReference type="EMBL" id="VAW63280.1"/>
    </source>
</evidence>
<evidence type="ECO:0008006" key="3">
    <source>
        <dbReference type="Google" id="ProtNLM"/>
    </source>
</evidence>
<dbReference type="EMBL" id="UOFH01000247">
    <property type="protein sequence ID" value="VAW63280.1"/>
    <property type="molecule type" value="Genomic_DNA"/>
</dbReference>
<gene>
    <name evidence="2" type="ORF">MNBD_GAMMA08-870</name>
</gene>
<keyword evidence="1" id="KW-0175">Coiled coil</keyword>
<name>A0A3B0XF93_9ZZZZ</name>
<reference evidence="2" key="1">
    <citation type="submission" date="2018-06" db="EMBL/GenBank/DDBJ databases">
        <authorList>
            <person name="Zhirakovskaya E."/>
        </authorList>
    </citation>
    <scope>NUCLEOTIDE SEQUENCE</scope>
</reference>
<organism evidence="2">
    <name type="scientific">hydrothermal vent metagenome</name>
    <dbReference type="NCBI Taxonomy" id="652676"/>
    <lineage>
        <taxon>unclassified sequences</taxon>
        <taxon>metagenomes</taxon>
        <taxon>ecological metagenomes</taxon>
    </lineage>
</organism>
<protein>
    <recommendedName>
        <fullName evidence="3">Mobile element protein</fullName>
    </recommendedName>
</protein>